<dbReference type="InterPro" id="IPR008979">
    <property type="entry name" value="Galactose-bd-like_sf"/>
</dbReference>
<gene>
    <name evidence="3" type="ORF">SPSK_02370</name>
</gene>
<feature type="domain" description="Xaa-Pro dipeptidyl-peptidase C-terminal" evidence="2">
    <location>
        <begin position="330"/>
        <end position="592"/>
    </location>
</feature>
<dbReference type="InterPro" id="IPR029058">
    <property type="entry name" value="AB_hydrolase_fold"/>
</dbReference>
<dbReference type="InterPro" id="IPR000383">
    <property type="entry name" value="Xaa-Pro-like_dom"/>
</dbReference>
<dbReference type="KEGG" id="ssck:SPSK_02370"/>
<dbReference type="Pfam" id="PF02129">
    <property type="entry name" value="Peptidase_S15"/>
    <property type="match status" value="1"/>
</dbReference>
<sequence>MPVAVQTAVKRIKERKVGENGFSGFRPGETELFKAGAQPFGPDTRALTSDIRLDHDVEIVVRDGARLYIDVYRPEGSGDTTEKVPAILGWSPYGKKYSSLDMLPMTVWHSCVKRSDLSGLEKFEGLDPAVWCPKGYAVVSVDARGAGNSDGHICVLGSQDAEDMYDVIEAVAALPWCSGKVGMAGNSCLAIAQWYAAAQQPPSLAAIAPWEGLSDLYREQFVRGGWFSMSNFDLITAEILRGPAASGVEDFAEMYRRSPTINAWWADKRVDMTRIQCPAYIRGSDVSNLHNMGAIRAWLEIPHDKKWIQWGAYQEWYELYSVPESATQLQHFFDFYLRDQKDNGWETDTPKVRWTTLPFGDAPPVHDIELAAWPVPDTQYLELFAGAGGRLVDAAPAAVQTLTYNAEDKNAWIEFTHTFDEPARLLGIPKVTVFAASATRDDFVLFVILRKKDRSGKDMVHLNFPLHAAPINSVAELDDAQTQSVNTHYGQMGILRASHRAIDASRSIHPNFPFHPHDKEDKVPPGTVVKLEIGLFSLGVDYDAGESISVRISGQNPTAAEFSRWSAPRPDHELNKGEHTIYFGGQYPTSVSLPYVGKPTGGHVHE</sequence>
<dbReference type="EMBL" id="AXCR01000006">
    <property type="protein sequence ID" value="KJR86253.1"/>
    <property type="molecule type" value="Genomic_DNA"/>
</dbReference>
<dbReference type="PANTHER" id="PTHR43056">
    <property type="entry name" value="PEPTIDASE S9 PROLYL OLIGOPEPTIDASE"/>
    <property type="match status" value="1"/>
</dbReference>
<dbReference type="InterPro" id="IPR013736">
    <property type="entry name" value="Xaa-Pro_dipept_C"/>
</dbReference>
<accession>A0A0F2M972</accession>
<dbReference type="Gene3D" id="1.10.3020.20">
    <property type="match status" value="1"/>
</dbReference>
<dbReference type="PANTHER" id="PTHR43056:SF10">
    <property type="entry name" value="COCE_NOND FAMILY, PUTATIVE (AFU_ORTHOLOGUE AFUA_7G00600)-RELATED"/>
    <property type="match status" value="1"/>
</dbReference>
<dbReference type="Pfam" id="PF08530">
    <property type="entry name" value="PepX_C"/>
    <property type="match status" value="1"/>
</dbReference>
<dbReference type="GeneID" id="27664519"/>
<comment type="caution">
    <text evidence="3">The sequence shown here is derived from an EMBL/GenBank/DDBJ whole genome shotgun (WGS) entry which is preliminary data.</text>
</comment>
<proteinExistence type="predicted"/>
<dbReference type="RefSeq" id="XP_016588929.1">
    <property type="nucleotide sequence ID" value="XM_016729242.1"/>
</dbReference>
<dbReference type="GO" id="GO:0008239">
    <property type="term" value="F:dipeptidyl-peptidase activity"/>
    <property type="evidence" value="ECO:0007669"/>
    <property type="project" value="InterPro"/>
</dbReference>
<dbReference type="VEuPathDB" id="FungiDB:SPSK_02370"/>
<keyword evidence="1" id="KW-0378">Hydrolase</keyword>
<dbReference type="Gene3D" id="2.60.120.260">
    <property type="entry name" value="Galactose-binding domain-like"/>
    <property type="match status" value="1"/>
</dbReference>
<evidence type="ECO:0000313" key="4">
    <source>
        <dbReference type="Proteomes" id="UP000033710"/>
    </source>
</evidence>
<reference evidence="3 4" key="2">
    <citation type="journal article" date="2015" name="Eukaryot. Cell">
        <title>Asexual propagation of a virulent clone complex in a human and feline outbreak of sporotrichosis.</title>
        <authorList>
            <person name="Teixeira Mde M."/>
            <person name="Rodrigues A.M."/>
            <person name="Tsui C.K."/>
            <person name="de Almeida L.G."/>
            <person name="Van Diepeningen A.D."/>
            <person name="van den Ende B.G."/>
            <person name="Fernandes G.F."/>
            <person name="Kano R."/>
            <person name="Hamelin R.C."/>
            <person name="Lopes-Bezerra L.M."/>
            <person name="Vasconcelos A.T."/>
            <person name="de Hoog S."/>
            <person name="de Camargo Z.P."/>
            <person name="Felipe M.S."/>
        </authorList>
    </citation>
    <scope>NUCLEOTIDE SEQUENCE [LARGE SCALE GENOMIC DNA]</scope>
    <source>
        <strain evidence="3 4">1099-18</strain>
    </source>
</reference>
<dbReference type="SUPFAM" id="SSF53474">
    <property type="entry name" value="alpha/beta-Hydrolases"/>
    <property type="match status" value="1"/>
</dbReference>
<dbReference type="OrthoDB" id="2578740at2759"/>
<dbReference type="SUPFAM" id="SSF49785">
    <property type="entry name" value="Galactose-binding domain-like"/>
    <property type="match status" value="1"/>
</dbReference>
<dbReference type="SMART" id="SM00939">
    <property type="entry name" value="PepX_C"/>
    <property type="match status" value="1"/>
</dbReference>
<evidence type="ECO:0000313" key="3">
    <source>
        <dbReference type="EMBL" id="KJR86253.1"/>
    </source>
</evidence>
<dbReference type="Gene3D" id="3.40.50.1820">
    <property type="entry name" value="alpha/beta hydrolase"/>
    <property type="match status" value="1"/>
</dbReference>
<protein>
    <recommendedName>
        <fullName evidence="2">Xaa-Pro dipeptidyl-peptidase C-terminal domain-containing protein</fullName>
    </recommendedName>
</protein>
<dbReference type="NCBIfam" id="TIGR00976">
    <property type="entry name" value="CocE_NonD"/>
    <property type="match status" value="1"/>
</dbReference>
<dbReference type="InterPro" id="IPR005674">
    <property type="entry name" value="CocE/Ser_esterase"/>
</dbReference>
<dbReference type="AlphaFoldDB" id="A0A0F2M972"/>
<dbReference type="InterPro" id="IPR050585">
    <property type="entry name" value="Xaa-Pro_dipeptidyl-ppase/CocE"/>
</dbReference>
<evidence type="ECO:0000256" key="1">
    <source>
        <dbReference type="ARBA" id="ARBA00022801"/>
    </source>
</evidence>
<evidence type="ECO:0000259" key="2">
    <source>
        <dbReference type="SMART" id="SM00939"/>
    </source>
</evidence>
<name>A0A0F2M972_SPOSC</name>
<organism evidence="3 4">
    <name type="scientific">Sporothrix schenckii 1099-18</name>
    <dbReference type="NCBI Taxonomy" id="1397361"/>
    <lineage>
        <taxon>Eukaryota</taxon>
        <taxon>Fungi</taxon>
        <taxon>Dikarya</taxon>
        <taxon>Ascomycota</taxon>
        <taxon>Pezizomycotina</taxon>
        <taxon>Sordariomycetes</taxon>
        <taxon>Sordariomycetidae</taxon>
        <taxon>Ophiostomatales</taxon>
        <taxon>Ophiostomataceae</taxon>
        <taxon>Sporothrix</taxon>
    </lineage>
</organism>
<dbReference type="Proteomes" id="UP000033710">
    <property type="component" value="Unassembled WGS sequence"/>
</dbReference>
<reference evidence="3 4" key="1">
    <citation type="journal article" date="2014" name="BMC Genomics">
        <title>Comparative genomics of the major fungal agents of human and animal Sporotrichosis: Sporothrix schenckii and Sporothrix brasiliensis.</title>
        <authorList>
            <person name="Teixeira M.M."/>
            <person name="de Almeida L.G."/>
            <person name="Kubitschek-Barreira P."/>
            <person name="Alves F.L."/>
            <person name="Kioshima E.S."/>
            <person name="Abadio A.K."/>
            <person name="Fernandes L."/>
            <person name="Derengowski L.S."/>
            <person name="Ferreira K.S."/>
            <person name="Souza R.C."/>
            <person name="Ruiz J.C."/>
            <person name="de Andrade N.C."/>
            <person name="Paes H.C."/>
            <person name="Nicola A.M."/>
            <person name="Albuquerque P."/>
            <person name="Gerber A.L."/>
            <person name="Martins V.P."/>
            <person name="Peconick L.D."/>
            <person name="Neto A.V."/>
            <person name="Chaucanez C.B."/>
            <person name="Silva P.A."/>
            <person name="Cunha O.L."/>
            <person name="de Oliveira F.F."/>
            <person name="dos Santos T.C."/>
            <person name="Barros A.L."/>
            <person name="Soares M.A."/>
            <person name="de Oliveira L.M."/>
            <person name="Marini M.M."/>
            <person name="Villalobos-Duno H."/>
            <person name="Cunha M.M."/>
            <person name="de Hoog S."/>
            <person name="da Silveira J.F."/>
            <person name="Henrissat B."/>
            <person name="Nino-Vega G.A."/>
            <person name="Cisalpino P.S."/>
            <person name="Mora-Montes H.M."/>
            <person name="Almeida S.R."/>
            <person name="Stajich J.E."/>
            <person name="Lopes-Bezerra L.M."/>
            <person name="Vasconcelos A.T."/>
            <person name="Felipe M.S."/>
        </authorList>
    </citation>
    <scope>NUCLEOTIDE SEQUENCE [LARGE SCALE GENOMIC DNA]</scope>
    <source>
        <strain evidence="3 4">1099-18</strain>
    </source>
</reference>